<dbReference type="EMBL" id="BAABBA010000012">
    <property type="protein sequence ID" value="GAA4288213.1"/>
    <property type="molecule type" value="Genomic_DNA"/>
</dbReference>
<dbReference type="PANTHER" id="PTHR42928:SF1">
    <property type="entry name" value="BLR4371 PROTEIN"/>
    <property type="match status" value="1"/>
</dbReference>
<dbReference type="PANTHER" id="PTHR42928">
    <property type="entry name" value="TRICARBOXYLATE-BINDING PROTEIN"/>
    <property type="match status" value="1"/>
</dbReference>
<dbReference type="Pfam" id="PF03401">
    <property type="entry name" value="TctC"/>
    <property type="match status" value="1"/>
</dbReference>
<sequence length="327" mass="33997">MSVRRAAGIVAGLGAAALTLGACSGGSSSAEEEGGAAAFDPGDRLTMIVPMGPGGGSDLSGRSIAAGLEEVTEKTISVENQEGGGGAVGYANFLGLEGDPSYLLATETALVNLALTEDVPFSWESFTPIMKVGQDSTIMVVPQDAAYGTCTDVVDAARAGDVKVSVSGGVTGNDAIQFGLIEKDQDVTFQRVPYESGGEAIAAVLGGHVDVALTNPGEVVGQLESGDLKALCVIAEERYEYEELADIPTTVEQGIDVTFSQYRGIIAPGGISDEAKAYWVDASKKYVETESFKEYMATNYMQADPLFGDDFTSYLEQYEADLAAGLE</sequence>
<dbReference type="Gene3D" id="3.40.190.10">
    <property type="entry name" value="Periplasmic binding protein-like II"/>
    <property type="match status" value="1"/>
</dbReference>
<dbReference type="InterPro" id="IPR005064">
    <property type="entry name" value="BUG"/>
</dbReference>
<dbReference type="InterPro" id="IPR042100">
    <property type="entry name" value="Bug_dom1"/>
</dbReference>
<accession>A0ABP8EW64</accession>
<dbReference type="Gene3D" id="3.40.190.150">
    <property type="entry name" value="Bordetella uptake gene, domain 1"/>
    <property type="match status" value="1"/>
</dbReference>
<evidence type="ECO:0000256" key="1">
    <source>
        <dbReference type="ARBA" id="ARBA00006987"/>
    </source>
</evidence>
<gene>
    <name evidence="2" type="ORF">GCM10022262_25730</name>
</gene>
<comment type="similarity">
    <text evidence="1">Belongs to the UPF0065 (bug) family.</text>
</comment>
<proteinExistence type="inferred from homology"/>
<reference evidence="3" key="1">
    <citation type="journal article" date="2019" name="Int. J. Syst. Evol. Microbiol.">
        <title>The Global Catalogue of Microorganisms (GCM) 10K type strain sequencing project: providing services to taxonomists for standard genome sequencing and annotation.</title>
        <authorList>
            <consortium name="The Broad Institute Genomics Platform"/>
            <consortium name="The Broad Institute Genome Sequencing Center for Infectious Disease"/>
            <person name="Wu L."/>
            <person name="Ma J."/>
        </authorList>
    </citation>
    <scope>NUCLEOTIDE SEQUENCE [LARGE SCALE GENOMIC DNA]</scope>
    <source>
        <strain evidence="3">JCM 17459</strain>
    </source>
</reference>
<dbReference type="Proteomes" id="UP001499841">
    <property type="component" value="Unassembled WGS sequence"/>
</dbReference>
<name>A0ABP8EW64_9MICO</name>
<dbReference type="PROSITE" id="PS51257">
    <property type="entry name" value="PROKAR_LIPOPROTEIN"/>
    <property type="match status" value="1"/>
</dbReference>
<protein>
    <submittedName>
        <fullName evidence="2">Tripartite tricarboxylate transporter substrate binding protein</fullName>
    </submittedName>
</protein>
<dbReference type="PIRSF" id="PIRSF017082">
    <property type="entry name" value="YflP"/>
    <property type="match status" value="1"/>
</dbReference>
<comment type="caution">
    <text evidence="2">The sequence shown here is derived from an EMBL/GenBank/DDBJ whole genome shotgun (WGS) entry which is preliminary data.</text>
</comment>
<dbReference type="SUPFAM" id="SSF53850">
    <property type="entry name" value="Periplasmic binding protein-like II"/>
    <property type="match status" value="1"/>
</dbReference>
<keyword evidence="3" id="KW-1185">Reference proteome</keyword>
<dbReference type="CDD" id="cd07012">
    <property type="entry name" value="PBP2_Bug_TTT"/>
    <property type="match status" value="1"/>
</dbReference>
<organism evidence="2 3">
    <name type="scientific">Georgenia daeguensis</name>
    <dbReference type="NCBI Taxonomy" id="908355"/>
    <lineage>
        <taxon>Bacteria</taxon>
        <taxon>Bacillati</taxon>
        <taxon>Actinomycetota</taxon>
        <taxon>Actinomycetes</taxon>
        <taxon>Micrococcales</taxon>
        <taxon>Bogoriellaceae</taxon>
        <taxon>Georgenia</taxon>
    </lineage>
</organism>
<evidence type="ECO:0000313" key="2">
    <source>
        <dbReference type="EMBL" id="GAA4288213.1"/>
    </source>
</evidence>
<dbReference type="RefSeq" id="WP_345041826.1">
    <property type="nucleotide sequence ID" value="NZ_BAABBA010000012.1"/>
</dbReference>
<evidence type="ECO:0000313" key="3">
    <source>
        <dbReference type="Proteomes" id="UP001499841"/>
    </source>
</evidence>